<proteinExistence type="predicted"/>
<accession>A0ABT9YA55</accession>
<name>A0ABT9YA55_9FIRM</name>
<reference evidence="1 2" key="1">
    <citation type="submission" date="2023-07" db="EMBL/GenBank/DDBJ databases">
        <title>Genomic Encyclopedia of Type Strains, Phase IV (KMG-IV): sequencing the most valuable type-strain genomes for metagenomic binning, comparative biology and taxonomic classification.</title>
        <authorList>
            <person name="Goeker M."/>
        </authorList>
    </citation>
    <scope>NUCLEOTIDE SEQUENCE [LARGE SCALE GENOMIC DNA]</scope>
    <source>
        <strain evidence="1 2">DSM 16980</strain>
    </source>
</reference>
<gene>
    <name evidence="1" type="ORF">J2S01_002456</name>
</gene>
<evidence type="ECO:0000313" key="1">
    <source>
        <dbReference type="EMBL" id="MDQ0204724.1"/>
    </source>
</evidence>
<dbReference type="EMBL" id="JAUSUE010000020">
    <property type="protein sequence ID" value="MDQ0204724.1"/>
    <property type="molecule type" value="Genomic_DNA"/>
</dbReference>
<protein>
    <submittedName>
        <fullName evidence="1">Uncharacterized protein</fullName>
    </submittedName>
</protein>
<dbReference type="Proteomes" id="UP001239167">
    <property type="component" value="Unassembled WGS sequence"/>
</dbReference>
<keyword evidence="2" id="KW-1185">Reference proteome</keyword>
<organism evidence="1 2">
    <name type="scientific">Pectinatus haikarae</name>
    <dbReference type="NCBI Taxonomy" id="349096"/>
    <lineage>
        <taxon>Bacteria</taxon>
        <taxon>Bacillati</taxon>
        <taxon>Bacillota</taxon>
        <taxon>Negativicutes</taxon>
        <taxon>Selenomonadales</taxon>
        <taxon>Selenomonadaceae</taxon>
        <taxon>Pectinatus</taxon>
    </lineage>
</organism>
<comment type="caution">
    <text evidence="1">The sequence shown here is derived from an EMBL/GenBank/DDBJ whole genome shotgun (WGS) entry which is preliminary data.</text>
</comment>
<evidence type="ECO:0000313" key="2">
    <source>
        <dbReference type="Proteomes" id="UP001239167"/>
    </source>
</evidence>
<sequence>MKNMWMSVLLEGAFDGELDKFFVYVNMTIKTKQPANSEILCLQNCSWLDIIE</sequence>